<feature type="region of interest" description="Disordered" evidence="1">
    <location>
        <begin position="185"/>
        <end position="209"/>
    </location>
</feature>
<feature type="compositionally biased region" description="Polar residues" evidence="1">
    <location>
        <begin position="131"/>
        <end position="147"/>
    </location>
</feature>
<reference evidence="3 4" key="1">
    <citation type="journal article" date="2014" name="Agronomy (Basel)">
        <title>A Draft Genome Sequence for Ensete ventricosum, the Drought-Tolerant Tree Against Hunger.</title>
        <authorList>
            <person name="Harrison J."/>
            <person name="Moore K.A."/>
            <person name="Paszkiewicz K."/>
            <person name="Jones T."/>
            <person name="Grant M."/>
            <person name="Ambacheew D."/>
            <person name="Muzemil S."/>
            <person name="Studholme D.J."/>
        </authorList>
    </citation>
    <scope>NUCLEOTIDE SEQUENCE [LARGE SCALE GENOMIC DNA]</scope>
</reference>
<evidence type="ECO:0000313" key="3">
    <source>
        <dbReference type="EMBL" id="RRT31931.1"/>
    </source>
</evidence>
<evidence type="ECO:0000259" key="2">
    <source>
        <dbReference type="Pfam" id="PF03732"/>
    </source>
</evidence>
<evidence type="ECO:0000313" key="4">
    <source>
        <dbReference type="Proteomes" id="UP000287651"/>
    </source>
</evidence>
<feature type="region of interest" description="Disordered" evidence="1">
    <location>
        <begin position="379"/>
        <end position="432"/>
    </location>
</feature>
<name>A0A426WXF2_ENSVE</name>
<dbReference type="EMBL" id="AMZH03034785">
    <property type="protein sequence ID" value="RRT31931.1"/>
    <property type="molecule type" value="Genomic_DNA"/>
</dbReference>
<evidence type="ECO:0000256" key="1">
    <source>
        <dbReference type="SAM" id="MobiDB-lite"/>
    </source>
</evidence>
<sequence>MSPECPFGDSGTENRTEPDHPRPTEEATTAVPTPNRFWRMMTDPGFPSPVSNPVPLMVTAEAFLGLTSQVQALAGMVQTIIPYLPQLVHSMAHQSAPPVVPPRTKSPMAPDRGIPPNVEPSQPRVAEIRPASSTRTPARSQSRSYNPAPTELDLDTLSTDSTDSLREQVRRVHQRLNEVQKEVLKSREKIEKSSKGGSPFTPEIQSKPLPATFRLQALEPYDGSSDPMEHIATFRAQMALYDTSETLMCRAFPTTLRGSARTWYARLRPASIPSFDVLAREFELNFLASARPRPTTASLIGMAQGSDEPLSQFEGRFTSQVQGIPDLHPSLAIKAFLTGLRPSRFFWSLIERPPTTLPEMLQRAHQYMAVETLIAGKRDETKRSQGEHPRAHLAPPPKRREDRSGLLPARPPRSHSTRPERRSSSKHEKRGS</sequence>
<accession>A0A426WXF2</accession>
<feature type="domain" description="Retrotransposon gag" evidence="2">
    <location>
        <begin position="251"/>
        <end position="342"/>
    </location>
</feature>
<dbReference type="PANTHER" id="PTHR33223">
    <property type="entry name" value="CCHC-TYPE DOMAIN-CONTAINING PROTEIN"/>
    <property type="match status" value="1"/>
</dbReference>
<dbReference type="Proteomes" id="UP000287651">
    <property type="component" value="Unassembled WGS sequence"/>
</dbReference>
<gene>
    <name evidence="3" type="ORF">B296_00053795</name>
</gene>
<dbReference type="InterPro" id="IPR005162">
    <property type="entry name" value="Retrotrans_gag_dom"/>
</dbReference>
<feature type="compositionally biased region" description="Basic and acidic residues" evidence="1">
    <location>
        <begin position="417"/>
        <end position="432"/>
    </location>
</feature>
<proteinExistence type="predicted"/>
<organism evidence="3 4">
    <name type="scientific">Ensete ventricosum</name>
    <name type="common">Abyssinian banana</name>
    <name type="synonym">Musa ensete</name>
    <dbReference type="NCBI Taxonomy" id="4639"/>
    <lineage>
        <taxon>Eukaryota</taxon>
        <taxon>Viridiplantae</taxon>
        <taxon>Streptophyta</taxon>
        <taxon>Embryophyta</taxon>
        <taxon>Tracheophyta</taxon>
        <taxon>Spermatophyta</taxon>
        <taxon>Magnoliopsida</taxon>
        <taxon>Liliopsida</taxon>
        <taxon>Zingiberales</taxon>
        <taxon>Musaceae</taxon>
        <taxon>Ensete</taxon>
    </lineage>
</organism>
<comment type="caution">
    <text evidence="3">The sequence shown here is derived from an EMBL/GenBank/DDBJ whole genome shotgun (WGS) entry which is preliminary data.</text>
</comment>
<dbReference type="AlphaFoldDB" id="A0A426WXF2"/>
<dbReference type="Pfam" id="PF03732">
    <property type="entry name" value="Retrotrans_gag"/>
    <property type="match status" value="1"/>
</dbReference>
<feature type="compositionally biased region" description="Basic and acidic residues" evidence="1">
    <location>
        <begin position="379"/>
        <end position="390"/>
    </location>
</feature>
<feature type="region of interest" description="Disordered" evidence="1">
    <location>
        <begin position="1"/>
        <end position="32"/>
    </location>
</feature>
<protein>
    <recommendedName>
        <fullName evidence="2">Retrotransposon gag domain-containing protein</fullName>
    </recommendedName>
</protein>
<feature type="compositionally biased region" description="Basic and acidic residues" evidence="1">
    <location>
        <begin position="12"/>
        <end position="25"/>
    </location>
</feature>
<feature type="compositionally biased region" description="Basic and acidic residues" evidence="1">
    <location>
        <begin position="185"/>
        <end position="194"/>
    </location>
</feature>
<feature type="region of interest" description="Disordered" evidence="1">
    <location>
        <begin position="95"/>
        <end position="158"/>
    </location>
</feature>
<dbReference type="PANTHER" id="PTHR33223:SF10">
    <property type="entry name" value="AMINOTRANSFERASE-LIKE PLANT MOBILE DOMAIN-CONTAINING PROTEIN"/>
    <property type="match status" value="1"/>
</dbReference>